<dbReference type="RefSeq" id="WP_273840919.1">
    <property type="nucleotide sequence ID" value="NZ_JAQQWT010000002.1"/>
</dbReference>
<evidence type="ECO:0000313" key="2">
    <source>
        <dbReference type="EMBL" id="MFC0559940.1"/>
    </source>
</evidence>
<comment type="caution">
    <text evidence="2">The sequence shown here is derived from an EMBL/GenBank/DDBJ whole genome shotgun (WGS) entry which is preliminary data.</text>
</comment>
<dbReference type="SUPFAM" id="SSF47090">
    <property type="entry name" value="PGBD-like"/>
    <property type="match status" value="1"/>
</dbReference>
<dbReference type="InterPro" id="IPR036366">
    <property type="entry name" value="PGBDSf"/>
</dbReference>
<dbReference type="InterPro" id="IPR002477">
    <property type="entry name" value="Peptidoglycan-bd-like"/>
</dbReference>
<organism evidence="2 3">
    <name type="scientific">Halalkalibacter alkalisediminis</name>
    <dbReference type="NCBI Taxonomy" id="935616"/>
    <lineage>
        <taxon>Bacteria</taxon>
        <taxon>Bacillati</taxon>
        <taxon>Bacillota</taxon>
        <taxon>Bacilli</taxon>
        <taxon>Bacillales</taxon>
        <taxon>Bacillaceae</taxon>
        <taxon>Halalkalibacter</taxon>
    </lineage>
</organism>
<reference evidence="2 3" key="1">
    <citation type="submission" date="2024-09" db="EMBL/GenBank/DDBJ databases">
        <authorList>
            <person name="Sun Q."/>
            <person name="Mori K."/>
        </authorList>
    </citation>
    <scope>NUCLEOTIDE SEQUENCE [LARGE SCALE GENOMIC DNA]</scope>
    <source>
        <strain evidence="2 3">NCAIM B.02301</strain>
    </source>
</reference>
<protein>
    <submittedName>
        <fullName evidence="2">Peptidoglycan-binding protein</fullName>
    </submittedName>
</protein>
<accession>A0ABV6NGQ4</accession>
<name>A0ABV6NGQ4_9BACI</name>
<feature type="domain" description="Peptidoglycan binding-like" evidence="1">
    <location>
        <begin position="7"/>
        <end position="63"/>
    </location>
</feature>
<dbReference type="Pfam" id="PF01471">
    <property type="entry name" value="PG_binding_1"/>
    <property type="match status" value="1"/>
</dbReference>
<evidence type="ECO:0000313" key="3">
    <source>
        <dbReference type="Proteomes" id="UP001589833"/>
    </source>
</evidence>
<dbReference type="Gene3D" id="1.10.101.10">
    <property type="entry name" value="PGBD-like superfamily/PGBD"/>
    <property type="match status" value="1"/>
</dbReference>
<sequence length="116" mass="12922">MLQFGATGTQVYEIQSYLKVFDYFLRASKMIYGVLTKQAVATYQEKHSLKRDGIAGPETIGHLLHSSDVQININNATTVKIQEEPNDPNQALTSDRFSLAIKGESVRIFSQGDRGN</sequence>
<dbReference type="EMBL" id="JBHLTR010000017">
    <property type="protein sequence ID" value="MFC0559940.1"/>
    <property type="molecule type" value="Genomic_DNA"/>
</dbReference>
<gene>
    <name evidence="2" type="ORF">ACFFH4_12845</name>
</gene>
<dbReference type="Proteomes" id="UP001589833">
    <property type="component" value="Unassembled WGS sequence"/>
</dbReference>
<evidence type="ECO:0000259" key="1">
    <source>
        <dbReference type="Pfam" id="PF01471"/>
    </source>
</evidence>
<proteinExistence type="predicted"/>
<keyword evidence="3" id="KW-1185">Reference proteome</keyword>
<dbReference type="InterPro" id="IPR036365">
    <property type="entry name" value="PGBD-like_sf"/>
</dbReference>